<dbReference type="AlphaFoldDB" id="A0A6L7F347"/>
<reference evidence="1 2" key="1">
    <citation type="submission" date="2019-12" db="EMBL/GenBank/DDBJ databases">
        <authorList>
            <person name="Kun Z."/>
        </authorList>
    </citation>
    <scope>NUCLEOTIDE SEQUENCE [LARGE SCALE GENOMIC DNA]</scope>
    <source>
        <strain evidence="1 2">YIM 123512</strain>
    </source>
</reference>
<proteinExistence type="predicted"/>
<accession>A0A6L7F347</accession>
<gene>
    <name evidence="1" type="ORF">GRQ65_15860</name>
</gene>
<dbReference type="Proteomes" id="UP000473325">
    <property type="component" value="Unassembled WGS sequence"/>
</dbReference>
<evidence type="ECO:0000313" key="2">
    <source>
        <dbReference type="Proteomes" id="UP000473325"/>
    </source>
</evidence>
<keyword evidence="2" id="KW-1185">Reference proteome</keyword>
<comment type="caution">
    <text evidence="1">The sequence shown here is derived from an EMBL/GenBank/DDBJ whole genome shotgun (WGS) entry which is preliminary data.</text>
</comment>
<dbReference type="RefSeq" id="WP_160878961.1">
    <property type="nucleotide sequence ID" value="NZ_WUEK01000010.1"/>
</dbReference>
<dbReference type="Pfam" id="PF19671">
    <property type="entry name" value="DUF6174"/>
    <property type="match status" value="1"/>
</dbReference>
<evidence type="ECO:0000313" key="1">
    <source>
        <dbReference type="EMBL" id="MXG91024.1"/>
    </source>
</evidence>
<dbReference type="PROSITE" id="PS51257">
    <property type="entry name" value="PROKAR_LIPOPROTEIN"/>
    <property type="match status" value="1"/>
</dbReference>
<protein>
    <recommendedName>
        <fullName evidence="3">Lipoprotein</fullName>
    </recommendedName>
</protein>
<name>A0A6L7F347_9ACTN</name>
<dbReference type="InterPro" id="IPR046172">
    <property type="entry name" value="DUF6174"/>
</dbReference>
<sequence>MRATALLLTASVCVGFSGCGSETAPSSEPLPSTYDLVLTSTCGERSLIGDYQVSVVDGQVTSATSLDPGYPSPRRLDDVPTLRDLLDKAEDAGAGAEVDLRTDDRGWPVELSIDHLPRAVDDEECYRVSHLEVHDAPGV</sequence>
<organism evidence="1 2">
    <name type="scientific">Nocardioides flavescens</name>
    <dbReference type="NCBI Taxonomy" id="2691959"/>
    <lineage>
        <taxon>Bacteria</taxon>
        <taxon>Bacillati</taxon>
        <taxon>Actinomycetota</taxon>
        <taxon>Actinomycetes</taxon>
        <taxon>Propionibacteriales</taxon>
        <taxon>Nocardioidaceae</taxon>
        <taxon>Nocardioides</taxon>
    </lineage>
</organism>
<dbReference type="EMBL" id="WUEK01000010">
    <property type="protein sequence ID" value="MXG91024.1"/>
    <property type="molecule type" value="Genomic_DNA"/>
</dbReference>
<evidence type="ECO:0008006" key="3">
    <source>
        <dbReference type="Google" id="ProtNLM"/>
    </source>
</evidence>